<evidence type="ECO:0000313" key="2">
    <source>
        <dbReference type="Proteomes" id="UP001216638"/>
    </source>
</evidence>
<proteinExistence type="predicted"/>
<name>A0AAF0E0G8_9BASI</name>
<organism evidence="1 2">
    <name type="scientific">Malassezia brasiliensis</name>
    <dbReference type="NCBI Taxonomy" id="1821822"/>
    <lineage>
        <taxon>Eukaryota</taxon>
        <taxon>Fungi</taxon>
        <taxon>Dikarya</taxon>
        <taxon>Basidiomycota</taxon>
        <taxon>Ustilaginomycotina</taxon>
        <taxon>Malasseziomycetes</taxon>
        <taxon>Malasseziales</taxon>
        <taxon>Malasseziaceae</taxon>
        <taxon>Malassezia</taxon>
    </lineage>
</organism>
<dbReference type="Proteomes" id="UP001216638">
    <property type="component" value="Chromosome 5"/>
</dbReference>
<evidence type="ECO:0000313" key="1">
    <source>
        <dbReference type="EMBL" id="WFC96865.1"/>
    </source>
</evidence>
<sequence length="78" mass="9262">MRKNFAQLRTDAALVSAEELDWFEVERMIAILLREAENTRQFLTAWHETGRYTIYSLDDDVLNPSLRSQYAFWLAHRA</sequence>
<reference evidence="1" key="1">
    <citation type="submission" date="2023-03" db="EMBL/GenBank/DDBJ databases">
        <title>Mating type loci evolution in Malassezia.</title>
        <authorList>
            <person name="Coelho M.A."/>
        </authorList>
    </citation>
    <scope>NUCLEOTIDE SEQUENCE</scope>
    <source>
        <strain evidence="1">CBS 14135</strain>
    </source>
</reference>
<keyword evidence="2" id="KW-1185">Reference proteome</keyword>
<dbReference type="AlphaFoldDB" id="A0AAF0E0G8"/>
<protein>
    <submittedName>
        <fullName evidence="1">Uncharacterized protein</fullName>
    </submittedName>
</protein>
<gene>
    <name evidence="1" type="ORF">MBRA1_003528</name>
</gene>
<dbReference type="EMBL" id="CP119955">
    <property type="protein sequence ID" value="WFC96865.1"/>
    <property type="molecule type" value="Genomic_DNA"/>
</dbReference>
<accession>A0AAF0E0G8</accession>